<dbReference type="InterPro" id="IPR012486">
    <property type="entry name" value="Far11/STRP_N"/>
</dbReference>
<feature type="domain" description="Ig-like" evidence="4">
    <location>
        <begin position="1286"/>
        <end position="1373"/>
    </location>
</feature>
<dbReference type="GO" id="GO:0005829">
    <property type="term" value="C:cytosol"/>
    <property type="evidence" value="ECO:0007669"/>
    <property type="project" value="TreeGrafter"/>
</dbReference>
<dbReference type="SUPFAM" id="SSF52540">
    <property type="entry name" value="P-loop containing nucleoside triphosphate hydrolases"/>
    <property type="match status" value="1"/>
</dbReference>
<dbReference type="GO" id="GO:0007010">
    <property type="term" value="P:cytoskeleton organization"/>
    <property type="evidence" value="ECO:0007669"/>
    <property type="project" value="TreeGrafter"/>
</dbReference>
<keyword evidence="6" id="KW-1185">Reference proteome</keyword>
<dbReference type="Gene3D" id="1.20.5.170">
    <property type="match status" value="1"/>
</dbReference>
<comment type="similarity">
    <text evidence="2">Belongs to the SIMIBI class G3E GTPase family. ArgK/MeaB subfamily.</text>
</comment>
<dbReference type="EMBL" id="JAUCMV010000005">
    <property type="protein sequence ID" value="KAK0395684.1"/>
    <property type="molecule type" value="Genomic_DNA"/>
</dbReference>
<dbReference type="Pfam" id="PF07923">
    <property type="entry name" value="N1221"/>
    <property type="match status" value="1"/>
</dbReference>
<dbReference type="Gene3D" id="3.40.50.300">
    <property type="entry name" value="P-loop containing nucleotide triphosphate hydrolases"/>
    <property type="match status" value="1"/>
</dbReference>
<evidence type="ECO:0000256" key="1">
    <source>
        <dbReference type="ARBA" id="ARBA00007062"/>
    </source>
</evidence>
<dbReference type="InterPro" id="IPR040185">
    <property type="entry name" value="Far11/STRP"/>
</dbReference>
<dbReference type="InterPro" id="IPR021819">
    <property type="entry name" value="Far11/STRP_C"/>
</dbReference>
<dbReference type="InterPro" id="IPR013098">
    <property type="entry name" value="Ig_I-set"/>
</dbReference>
<dbReference type="NCBIfam" id="NF006958">
    <property type="entry name" value="PRK09435.1"/>
    <property type="match status" value="1"/>
</dbReference>
<dbReference type="Gene3D" id="1.10.287.130">
    <property type="match status" value="1"/>
</dbReference>
<gene>
    <name evidence="5" type="ORF">QR680_001387</name>
</gene>
<proteinExistence type="inferred from homology"/>
<dbReference type="SUPFAM" id="SSF48726">
    <property type="entry name" value="Immunoglobulin"/>
    <property type="match status" value="1"/>
</dbReference>
<name>A0AA39GYU5_9BILA</name>
<dbReference type="InterPro" id="IPR013783">
    <property type="entry name" value="Ig-like_fold"/>
</dbReference>
<dbReference type="NCBIfam" id="TIGR00750">
    <property type="entry name" value="lao"/>
    <property type="match status" value="1"/>
</dbReference>
<dbReference type="InterPro" id="IPR003598">
    <property type="entry name" value="Ig_sub2"/>
</dbReference>
<dbReference type="InterPro" id="IPR036179">
    <property type="entry name" value="Ig-like_dom_sf"/>
</dbReference>
<dbReference type="SMART" id="SM01292">
    <property type="entry name" value="N1221"/>
    <property type="match status" value="1"/>
</dbReference>
<organism evidence="5 6">
    <name type="scientific">Steinernema hermaphroditum</name>
    <dbReference type="NCBI Taxonomy" id="289476"/>
    <lineage>
        <taxon>Eukaryota</taxon>
        <taxon>Metazoa</taxon>
        <taxon>Ecdysozoa</taxon>
        <taxon>Nematoda</taxon>
        <taxon>Chromadorea</taxon>
        <taxon>Rhabditida</taxon>
        <taxon>Tylenchina</taxon>
        <taxon>Panagrolaimomorpha</taxon>
        <taxon>Strongyloidoidea</taxon>
        <taxon>Steinernematidae</taxon>
        <taxon>Steinernema</taxon>
    </lineage>
</organism>
<dbReference type="InterPro" id="IPR005129">
    <property type="entry name" value="GTPase_ArgK"/>
</dbReference>
<evidence type="ECO:0000259" key="4">
    <source>
        <dbReference type="PROSITE" id="PS50835"/>
    </source>
</evidence>
<evidence type="ECO:0000313" key="5">
    <source>
        <dbReference type="EMBL" id="KAK0395684.1"/>
    </source>
</evidence>
<dbReference type="InterPro" id="IPR007110">
    <property type="entry name" value="Ig-like_dom"/>
</dbReference>
<dbReference type="Pfam" id="PF11882">
    <property type="entry name" value="DUF3402"/>
    <property type="match status" value="2"/>
</dbReference>
<dbReference type="GO" id="GO:0005525">
    <property type="term" value="F:GTP binding"/>
    <property type="evidence" value="ECO:0007669"/>
    <property type="project" value="InterPro"/>
</dbReference>
<dbReference type="Proteomes" id="UP001175271">
    <property type="component" value="Unassembled WGS sequence"/>
</dbReference>
<dbReference type="Gene3D" id="2.60.40.10">
    <property type="entry name" value="Immunoglobulins"/>
    <property type="match status" value="1"/>
</dbReference>
<feature type="region of interest" description="Disordered" evidence="3">
    <location>
        <begin position="387"/>
        <end position="457"/>
    </location>
</feature>
<accession>A0AA39GYU5</accession>
<comment type="similarity">
    <text evidence="1">Belongs to the STRIP family.</text>
</comment>
<dbReference type="PANTHER" id="PTHR13239:SF4">
    <property type="entry name" value="AT25231P"/>
    <property type="match status" value="1"/>
</dbReference>
<evidence type="ECO:0000256" key="2">
    <source>
        <dbReference type="ARBA" id="ARBA00009625"/>
    </source>
</evidence>
<dbReference type="PROSITE" id="PS50835">
    <property type="entry name" value="IG_LIKE"/>
    <property type="match status" value="1"/>
</dbReference>
<evidence type="ECO:0000313" key="6">
    <source>
        <dbReference type="Proteomes" id="UP001175271"/>
    </source>
</evidence>
<dbReference type="CDD" id="cd00096">
    <property type="entry name" value="Ig"/>
    <property type="match status" value="1"/>
</dbReference>
<dbReference type="PANTHER" id="PTHR13239">
    <property type="entry name" value="PROTEIN REQUIRED FOR HYPHAL ANASTOMOSIS HAM-2"/>
    <property type="match status" value="1"/>
</dbReference>
<dbReference type="Pfam" id="PF07679">
    <property type="entry name" value="I-set"/>
    <property type="match status" value="1"/>
</dbReference>
<dbReference type="Pfam" id="PF03308">
    <property type="entry name" value="MeaB"/>
    <property type="match status" value="1"/>
</dbReference>
<dbReference type="SMART" id="SM01293">
    <property type="entry name" value="DUF3402"/>
    <property type="match status" value="1"/>
</dbReference>
<protein>
    <recommendedName>
        <fullName evidence="4">Ig-like domain-containing protein</fullName>
    </recommendedName>
</protein>
<evidence type="ECO:0000256" key="3">
    <source>
        <dbReference type="SAM" id="MobiDB-lite"/>
    </source>
</evidence>
<dbReference type="GO" id="GO:0003924">
    <property type="term" value="F:GTPase activity"/>
    <property type="evidence" value="ECO:0007669"/>
    <property type="project" value="InterPro"/>
</dbReference>
<comment type="caution">
    <text evidence="5">The sequence shown here is derived from an EMBL/GenBank/DDBJ whole genome shotgun (WGS) entry which is preliminary data.</text>
</comment>
<dbReference type="CDD" id="cd03114">
    <property type="entry name" value="MMAA-like"/>
    <property type="match status" value="1"/>
</dbReference>
<dbReference type="InterPro" id="IPR027417">
    <property type="entry name" value="P-loop_NTPase"/>
</dbReference>
<reference evidence="5" key="1">
    <citation type="submission" date="2023-06" db="EMBL/GenBank/DDBJ databases">
        <title>Genomic analysis of the entomopathogenic nematode Steinernema hermaphroditum.</title>
        <authorList>
            <person name="Schwarz E.M."/>
            <person name="Heppert J.K."/>
            <person name="Baniya A."/>
            <person name="Schwartz H.T."/>
            <person name="Tan C.-H."/>
            <person name="Antoshechkin I."/>
            <person name="Sternberg P.W."/>
            <person name="Goodrich-Blair H."/>
            <person name="Dillman A.R."/>
        </authorList>
    </citation>
    <scope>NUCLEOTIDE SEQUENCE</scope>
    <source>
        <strain evidence="5">PS9179</strain>
        <tissue evidence="5">Whole animal</tissue>
    </source>
</reference>
<sequence>MDDVEFTYSDCDSHGAELSKLYTYSEMEDWATNVHLFREYTKNREQRPFWCSFTDEQKKSILHDLISRLDSAQSDARLEAARLVLYILQGAYMDFVPDMENFDDNFDLSDHFAGIKPFDDVGSGGHENDLLAAGVKNAFFAYNMGVYQALCTMLMVEVDDPFDVKALGGMRNSRTSSAANSRSASNADLSECKKSVTIADNEALRVVLNCLYHMVESIRRFELVDEDYSLSDVEKENYSHLRKQFLQELEAPLDSAGIPVTIVLFQMLPSFLHGSTPHFPIKKVVLLIWKCLLAILGGWDVLRKEKEDKRKGRGLTLLEDTLETAGQMNAIAFGTNEVGEVAVANAKTRIVHGPRLISRQLACTSTDGAIRPDDDEIIDTTDVKDSKLRLRSSSDDGEEEDGDNKDSAELTASEMEMIEKESEPKTPTGDAATSGEQTPIAGTPPPFQPPKKKLTLPWTPKVSQQEINNFLDNAREKWLNYKLPNDMTTIYGLPPTVGHNLSALRRNLYVSLGEIQVQDEKKWNRYIFSQKEKVELTKTERLYRQLLPNMCEYIVAILKMLLAALPSSKAKTDAINILSDVLTPETDNIDILSNSMSMDSSVRNVLEVSVRVSIDVARHKEIVIEASSAILILLMKFFRLNHIYQFENFSRHLLFANCIPLILKFLDQNMCRYVQAKNELVPYNYPQAPLHYVRNHDQWPNLSMDNVDESEVHAHKYFVWRNVFATINLLRVLNKLTKWKHVRTMMLVVFKSAPILKRALRVKLGILQLYALKLLKMQARYLGRQWRRTNMEIISAIFSKVRHRLNDDWAYANETRSKSWDFQMEERALKYAIEKFNARRYGHLYPNFALGTEDYTGTEDFASSDPDSYLEKLDMKDFEPVDNCLQSVLGANHELSERFKANYDHWVRREVEQNPIDWDQLLRLLKGYEDVEQSTETLTKPMKQQIDGVIKTASTPFDDTALAAYSRVHFDDSVNRDDPEVQRLKNEIMSGSRAALAAGITLVESKNPTKRARGNYLLSEIMTEERKRYQKHGPNSLIFRIGISGSPGVGKSSFIEALGHELTVNQGKKVAVLTVDPSSATTGGSLLGDLTRMQNLSRNPMAYIRQSPTSGSLGGVTRGIHESIILCEGAGYDVVLIETVGVGQSEVSVNDMCDMFCLLLSPAHGDELQGVKRGIMEQSDLLIVTKSDGELESKAKLTAAEYISALKFMRPKSDFWRPKVMRASIYKPDTITEVCNTMYKFREKSAATGHLISKRNMQMTTWMWNHVRDEIMNLFQRHPMIMSKAPQMEKKIRHGEVTPGDMVLAPFFDKAPSLLQKPDGSVLFECMCNANPEPTVKWYFKDKELNDERHVTKVKKMVGKYTCTMIMKNPSLADQGIYKVVATNSHGTHSVEQGYVHTCTSNEIFKTQ</sequence>
<dbReference type="SMART" id="SM00408">
    <property type="entry name" value="IGc2"/>
    <property type="match status" value="1"/>
</dbReference>